<feature type="compositionally biased region" description="Polar residues" evidence="1">
    <location>
        <begin position="36"/>
        <end position="49"/>
    </location>
</feature>
<sequence>MDRSNDIRNPTVLGVDKDSDHCQSTIYVSGNPIAEGSNSRKVRGTSSAGYISPPPPPPPPPPPLQHPSSRLKSQEHRLEGPERPTSWPIPDFPNKPVMTPHHESARERG</sequence>
<reference evidence="2 3" key="1">
    <citation type="journal article" date="2016" name="Mol. Biol. Evol.">
        <title>Comparative Genomics of Early-Diverging Mushroom-Forming Fungi Provides Insights into the Origins of Lignocellulose Decay Capabilities.</title>
        <authorList>
            <person name="Nagy L.G."/>
            <person name="Riley R."/>
            <person name="Tritt A."/>
            <person name="Adam C."/>
            <person name="Daum C."/>
            <person name="Floudas D."/>
            <person name="Sun H."/>
            <person name="Yadav J.S."/>
            <person name="Pangilinan J."/>
            <person name="Larsson K.H."/>
            <person name="Matsuura K."/>
            <person name="Barry K."/>
            <person name="Labutti K."/>
            <person name="Kuo R."/>
            <person name="Ohm R.A."/>
            <person name="Bhattacharya S.S."/>
            <person name="Shirouzu T."/>
            <person name="Yoshinaga Y."/>
            <person name="Martin F.M."/>
            <person name="Grigoriev I.V."/>
            <person name="Hibbett D.S."/>
        </authorList>
    </citation>
    <scope>NUCLEOTIDE SEQUENCE [LARGE SCALE GENOMIC DNA]</scope>
    <source>
        <strain evidence="2 3">HHB10207 ss-3</strain>
    </source>
</reference>
<feature type="compositionally biased region" description="Basic and acidic residues" evidence="1">
    <location>
        <begin position="100"/>
        <end position="109"/>
    </location>
</feature>
<evidence type="ECO:0000313" key="3">
    <source>
        <dbReference type="Proteomes" id="UP000076798"/>
    </source>
</evidence>
<feature type="compositionally biased region" description="Basic and acidic residues" evidence="1">
    <location>
        <begin position="72"/>
        <end position="82"/>
    </location>
</feature>
<gene>
    <name evidence="2" type="ORF">SISSUDRAFT_1047031</name>
</gene>
<proteinExistence type="predicted"/>
<dbReference type="AlphaFoldDB" id="A0A166DF56"/>
<dbReference type="Proteomes" id="UP000076798">
    <property type="component" value="Unassembled WGS sequence"/>
</dbReference>
<name>A0A166DF56_9AGAM</name>
<protein>
    <submittedName>
        <fullName evidence="2">Uncharacterized protein</fullName>
    </submittedName>
</protein>
<evidence type="ECO:0000256" key="1">
    <source>
        <dbReference type="SAM" id="MobiDB-lite"/>
    </source>
</evidence>
<evidence type="ECO:0000313" key="2">
    <source>
        <dbReference type="EMBL" id="KZT38465.1"/>
    </source>
</evidence>
<accession>A0A166DF56</accession>
<dbReference type="EMBL" id="KV428063">
    <property type="protein sequence ID" value="KZT38465.1"/>
    <property type="molecule type" value="Genomic_DNA"/>
</dbReference>
<feature type="compositionally biased region" description="Pro residues" evidence="1">
    <location>
        <begin position="52"/>
        <end position="65"/>
    </location>
</feature>
<feature type="region of interest" description="Disordered" evidence="1">
    <location>
        <begin position="1"/>
        <end position="109"/>
    </location>
</feature>
<keyword evidence="3" id="KW-1185">Reference proteome</keyword>
<organism evidence="2 3">
    <name type="scientific">Sistotremastrum suecicum HHB10207 ss-3</name>
    <dbReference type="NCBI Taxonomy" id="1314776"/>
    <lineage>
        <taxon>Eukaryota</taxon>
        <taxon>Fungi</taxon>
        <taxon>Dikarya</taxon>
        <taxon>Basidiomycota</taxon>
        <taxon>Agaricomycotina</taxon>
        <taxon>Agaricomycetes</taxon>
        <taxon>Sistotremastrales</taxon>
        <taxon>Sistotremastraceae</taxon>
        <taxon>Sistotremastrum</taxon>
    </lineage>
</organism>